<dbReference type="PANTHER" id="PTHR16675">
    <property type="entry name" value="MHC CLASS I-RELATED"/>
    <property type="match status" value="1"/>
</dbReference>
<comment type="subcellular location">
    <subcellularLocation>
        <location evidence="1">Membrane</location>
        <topology evidence="1">Single-pass type I membrane protein</topology>
    </subcellularLocation>
</comment>
<keyword evidence="4" id="KW-0732">Signal</keyword>
<dbReference type="InterPro" id="IPR011162">
    <property type="entry name" value="MHC_I/II-like_Ag-recog"/>
</dbReference>
<name>V8N4U4_OPHHA</name>
<feature type="non-terminal residue" evidence="10">
    <location>
        <position position="1"/>
    </location>
</feature>
<keyword evidence="2" id="KW-0490">MHC I</keyword>
<dbReference type="InterPro" id="IPR037055">
    <property type="entry name" value="MHC_I-like_Ag-recog_sf"/>
</dbReference>
<keyword evidence="9" id="KW-0325">Glycoprotein</keyword>
<dbReference type="AlphaFoldDB" id="V8N4U4"/>
<evidence type="ECO:0000313" key="10">
    <source>
        <dbReference type="EMBL" id="ETE56683.1"/>
    </source>
</evidence>
<sequence length="168" mass="19065">MGVSRTSSWESRGPRRGVGLPYPDAQVFLRPAKGCWGFFLRFEGRNLPKQSRRRAAQLLGVLGDNERLEGMSSSGDSLILPPPSPASFSHSLCYFYLQPSEPCQGLPQSFIRSYLDDEPIARLDSLTRKVEPLVPWMEEVEEEEAFLPLDWVFRTDLEKLPKLDRHAG</sequence>
<proteinExistence type="predicted"/>
<keyword evidence="3" id="KW-0812">Transmembrane</keyword>
<dbReference type="GO" id="GO:0005615">
    <property type="term" value="C:extracellular space"/>
    <property type="evidence" value="ECO:0007669"/>
    <property type="project" value="TreeGrafter"/>
</dbReference>
<evidence type="ECO:0000256" key="1">
    <source>
        <dbReference type="ARBA" id="ARBA00004479"/>
    </source>
</evidence>
<feature type="non-terminal residue" evidence="10">
    <location>
        <position position="168"/>
    </location>
</feature>
<dbReference type="SUPFAM" id="SSF54452">
    <property type="entry name" value="MHC antigen-recognition domain"/>
    <property type="match status" value="1"/>
</dbReference>
<dbReference type="GO" id="GO:0009897">
    <property type="term" value="C:external side of plasma membrane"/>
    <property type="evidence" value="ECO:0007669"/>
    <property type="project" value="TreeGrafter"/>
</dbReference>
<comment type="caution">
    <text evidence="10">The sequence shown here is derived from an EMBL/GenBank/DDBJ whole genome shotgun (WGS) entry which is preliminary data.</text>
</comment>
<evidence type="ECO:0000256" key="8">
    <source>
        <dbReference type="ARBA" id="ARBA00023157"/>
    </source>
</evidence>
<reference evidence="10 11" key="1">
    <citation type="journal article" date="2013" name="Proc. Natl. Acad. Sci. U.S.A.">
        <title>The king cobra genome reveals dynamic gene evolution and adaptation in the snake venom system.</title>
        <authorList>
            <person name="Vonk F.J."/>
            <person name="Casewell N.R."/>
            <person name="Henkel C.V."/>
            <person name="Heimberg A.M."/>
            <person name="Jansen H.J."/>
            <person name="McCleary R.J."/>
            <person name="Kerkkamp H.M."/>
            <person name="Vos R.A."/>
            <person name="Guerreiro I."/>
            <person name="Calvete J.J."/>
            <person name="Wuster W."/>
            <person name="Woods A.E."/>
            <person name="Logan J.M."/>
            <person name="Harrison R.A."/>
            <person name="Castoe T.A."/>
            <person name="de Koning A.P."/>
            <person name="Pollock D.D."/>
            <person name="Yandell M."/>
            <person name="Calderon D."/>
            <person name="Renjifo C."/>
            <person name="Currier R.B."/>
            <person name="Salgado D."/>
            <person name="Pla D."/>
            <person name="Sanz L."/>
            <person name="Hyder A.S."/>
            <person name="Ribeiro J.M."/>
            <person name="Arntzen J.W."/>
            <person name="van den Thillart G.E."/>
            <person name="Boetzer M."/>
            <person name="Pirovano W."/>
            <person name="Dirks R.P."/>
            <person name="Spaink H.P."/>
            <person name="Duboule D."/>
            <person name="McGlinn E."/>
            <person name="Kini R.M."/>
            <person name="Richardson M.K."/>
        </authorList>
    </citation>
    <scope>NUCLEOTIDE SEQUENCE</scope>
    <source>
        <tissue evidence="10">Blood</tissue>
    </source>
</reference>
<protein>
    <submittedName>
        <fullName evidence="10">Major histocompatibility complex class I-related protein</fullName>
    </submittedName>
</protein>
<gene>
    <name evidence="10" type="primary">MR1</name>
    <name evidence="10" type="ORF">L345_17605</name>
</gene>
<keyword evidence="11" id="KW-1185">Reference proteome</keyword>
<dbReference type="EMBL" id="AZIM01014719">
    <property type="protein sequence ID" value="ETE56683.1"/>
    <property type="molecule type" value="Genomic_DNA"/>
</dbReference>
<dbReference type="Proteomes" id="UP000018936">
    <property type="component" value="Unassembled WGS sequence"/>
</dbReference>
<dbReference type="GO" id="GO:0002474">
    <property type="term" value="P:antigen processing and presentation of peptide antigen via MHC class I"/>
    <property type="evidence" value="ECO:0007669"/>
    <property type="project" value="UniProtKB-KW"/>
</dbReference>
<evidence type="ECO:0000256" key="6">
    <source>
        <dbReference type="ARBA" id="ARBA00022989"/>
    </source>
</evidence>
<accession>V8N4U4</accession>
<evidence type="ECO:0000256" key="5">
    <source>
        <dbReference type="ARBA" id="ARBA00022859"/>
    </source>
</evidence>
<dbReference type="InterPro" id="IPR050208">
    <property type="entry name" value="MHC_class-I_related"/>
</dbReference>
<dbReference type="Gene3D" id="3.30.500.10">
    <property type="entry name" value="MHC class I-like antigen recognition-like"/>
    <property type="match status" value="1"/>
</dbReference>
<dbReference type="GO" id="GO:0006955">
    <property type="term" value="P:immune response"/>
    <property type="evidence" value="ECO:0007669"/>
    <property type="project" value="TreeGrafter"/>
</dbReference>
<keyword evidence="8" id="KW-1015">Disulfide bond</keyword>
<evidence type="ECO:0000256" key="9">
    <source>
        <dbReference type="ARBA" id="ARBA00023180"/>
    </source>
</evidence>
<keyword evidence="5" id="KW-0391">Immunity</keyword>
<evidence type="ECO:0000256" key="3">
    <source>
        <dbReference type="ARBA" id="ARBA00022692"/>
    </source>
</evidence>
<evidence type="ECO:0000256" key="2">
    <source>
        <dbReference type="ARBA" id="ARBA00022451"/>
    </source>
</evidence>
<organism evidence="10 11">
    <name type="scientific">Ophiophagus hannah</name>
    <name type="common">King cobra</name>
    <name type="synonym">Naja hannah</name>
    <dbReference type="NCBI Taxonomy" id="8665"/>
    <lineage>
        <taxon>Eukaryota</taxon>
        <taxon>Metazoa</taxon>
        <taxon>Chordata</taxon>
        <taxon>Craniata</taxon>
        <taxon>Vertebrata</taxon>
        <taxon>Euteleostomi</taxon>
        <taxon>Lepidosauria</taxon>
        <taxon>Squamata</taxon>
        <taxon>Bifurcata</taxon>
        <taxon>Unidentata</taxon>
        <taxon>Episquamata</taxon>
        <taxon>Toxicofera</taxon>
        <taxon>Serpentes</taxon>
        <taxon>Colubroidea</taxon>
        <taxon>Elapidae</taxon>
        <taxon>Elapinae</taxon>
        <taxon>Ophiophagus</taxon>
    </lineage>
</organism>
<evidence type="ECO:0000256" key="7">
    <source>
        <dbReference type="ARBA" id="ARBA00023136"/>
    </source>
</evidence>
<dbReference type="GO" id="GO:0042612">
    <property type="term" value="C:MHC class I protein complex"/>
    <property type="evidence" value="ECO:0007669"/>
    <property type="project" value="UniProtKB-KW"/>
</dbReference>
<evidence type="ECO:0000313" key="11">
    <source>
        <dbReference type="Proteomes" id="UP000018936"/>
    </source>
</evidence>
<keyword evidence="7" id="KW-0472">Membrane</keyword>
<evidence type="ECO:0000256" key="4">
    <source>
        <dbReference type="ARBA" id="ARBA00022729"/>
    </source>
</evidence>
<keyword evidence="6" id="KW-1133">Transmembrane helix</keyword>
<dbReference type="PANTHER" id="PTHR16675:SF242">
    <property type="entry name" value="MAJOR HISTOCOMPATIBILITY COMPLEX CLASS I-RELATED GENE PROTEIN"/>
    <property type="match status" value="1"/>
</dbReference>